<evidence type="ECO:0000313" key="2">
    <source>
        <dbReference type="Proteomes" id="UP000195570"/>
    </source>
</evidence>
<name>A0A1G4I9H3_TRYEQ</name>
<dbReference type="Proteomes" id="UP000195570">
    <property type="component" value="Unassembled WGS sequence"/>
</dbReference>
<protein>
    <submittedName>
        <fullName evidence="1">Uncharacterized protein</fullName>
    </submittedName>
</protein>
<evidence type="ECO:0000313" key="1">
    <source>
        <dbReference type="EMBL" id="SCU68498.1"/>
    </source>
</evidence>
<dbReference type="GeneID" id="92382667"/>
<organism evidence="1 2">
    <name type="scientific">Trypanosoma equiperdum</name>
    <dbReference type="NCBI Taxonomy" id="5694"/>
    <lineage>
        <taxon>Eukaryota</taxon>
        <taxon>Discoba</taxon>
        <taxon>Euglenozoa</taxon>
        <taxon>Kinetoplastea</taxon>
        <taxon>Metakinetoplastina</taxon>
        <taxon>Trypanosomatida</taxon>
        <taxon>Trypanosomatidae</taxon>
        <taxon>Trypanosoma</taxon>
    </lineage>
</organism>
<proteinExistence type="predicted"/>
<dbReference type="RefSeq" id="XP_067079652.1">
    <property type="nucleotide sequence ID" value="XM_067223551.1"/>
</dbReference>
<dbReference type="AlphaFoldDB" id="A0A1G4I9H3"/>
<gene>
    <name evidence="1" type="ORF">TEOVI_000873300</name>
</gene>
<sequence>MVFRDASQPRRMLVIEDIVTENRKRMELMGINANNESLCRLLLQMMSGVGELSNLAEQGEGALSLSRFEQEEVRTLIGRLAVSLFTVADICEVNLGQTAMDFISDQIQRKNSAPSLSFKEASKRSAPVPIVGDKGTGNHTLYATEQPQVLLSPTSNRDFFSQLDALLTHNREDFEKADLKWVAPLPDGTVHELIENGSTINVSYDDIPMYLEKIQRYRNARVTEISTMARHCDVNTRHGSRPKGAAVAVCASDAKKERFDQLFSPPSTADSALLNSNIGAVKKYPSPSEIMLQQPNPVDATLIGVVVSEAEFQAKVEAIKNGHIFGPAIAQQNLTFSVPRGGKLVELVPNGIHMKVTSANVSEFLRLLNDKSAALGGRVRRLESIKKLEVAGVGSQDLSREKGKFSPTHFSKDIFAPYDERTSFFVDTDASEEILPLYLRDQEELQRRADTYYVHVIRQGDIKTWNAIFEQVQADPSMLKKYGVTFCVPSSFSSHGSENEQRPRIHELITRGSTTPVEESQLWLFTKMVKQVMHPSA</sequence>
<keyword evidence="2" id="KW-1185">Reference proteome</keyword>
<dbReference type="VEuPathDB" id="TriTrypDB:TEOVI_000873300"/>
<reference evidence="1" key="1">
    <citation type="submission" date="2016-09" db="EMBL/GenBank/DDBJ databases">
        <authorList>
            <person name="Hebert L."/>
            <person name="Moumen B."/>
        </authorList>
    </citation>
    <scope>NUCLEOTIDE SEQUENCE [LARGE SCALE GENOMIC DNA]</scope>
    <source>
        <strain evidence="1">OVI</strain>
    </source>
</reference>
<accession>A0A1G4I9H3</accession>
<comment type="caution">
    <text evidence="1">The sequence shown here is derived from an EMBL/GenBank/DDBJ whole genome shotgun (WGS) entry which is preliminary data.</text>
</comment>
<dbReference type="EMBL" id="CZPT02000991">
    <property type="protein sequence ID" value="SCU68498.1"/>
    <property type="molecule type" value="Genomic_DNA"/>
</dbReference>